<evidence type="ECO:0000313" key="3">
    <source>
        <dbReference type="Proteomes" id="UP000658278"/>
    </source>
</evidence>
<dbReference type="AlphaFoldDB" id="A0A934RBT2"/>
<dbReference type="RefSeq" id="WP_200275683.1">
    <property type="nucleotide sequence ID" value="NZ_JAENII010000001.1"/>
</dbReference>
<name>A0A934RBT2_9BACT</name>
<organism evidence="2 3">
    <name type="scientific">Haloferula rosea</name>
    <dbReference type="NCBI Taxonomy" id="490093"/>
    <lineage>
        <taxon>Bacteria</taxon>
        <taxon>Pseudomonadati</taxon>
        <taxon>Verrucomicrobiota</taxon>
        <taxon>Verrucomicrobiia</taxon>
        <taxon>Verrucomicrobiales</taxon>
        <taxon>Verrucomicrobiaceae</taxon>
        <taxon>Haloferula</taxon>
    </lineage>
</organism>
<dbReference type="InterPro" id="IPR051910">
    <property type="entry name" value="ComF/GntX_DNA_util-trans"/>
</dbReference>
<dbReference type="CDD" id="cd06223">
    <property type="entry name" value="PRTases_typeI"/>
    <property type="match status" value="1"/>
</dbReference>
<dbReference type="Proteomes" id="UP000658278">
    <property type="component" value="Unassembled WGS sequence"/>
</dbReference>
<keyword evidence="3" id="KW-1185">Reference proteome</keyword>
<protein>
    <submittedName>
        <fullName evidence="2">ComF family protein</fullName>
    </submittedName>
</protein>
<accession>A0A934RBT2</accession>
<dbReference type="InterPro" id="IPR000836">
    <property type="entry name" value="PRTase_dom"/>
</dbReference>
<comment type="caution">
    <text evidence="2">The sequence shown here is derived from an EMBL/GenBank/DDBJ whole genome shotgun (WGS) entry which is preliminary data.</text>
</comment>
<evidence type="ECO:0000313" key="2">
    <source>
        <dbReference type="EMBL" id="MBK1825726.1"/>
    </source>
</evidence>
<dbReference type="PANTHER" id="PTHR47505:SF1">
    <property type="entry name" value="DNA UTILIZATION PROTEIN YHGH"/>
    <property type="match status" value="1"/>
</dbReference>
<dbReference type="PANTHER" id="PTHR47505">
    <property type="entry name" value="DNA UTILIZATION PROTEIN YHGH"/>
    <property type="match status" value="1"/>
</dbReference>
<sequence>MELIRDLKYSRQLHVAGEVARLVERAFSDGRLGEAIAGRWPLIPVPLHRRRLHWRQFNQAREIALPLGKFVGLPVVDGLKRIRPTVTQTRLSRRQRQQNLKGAFEAQKELGGAPGVVLVDDVFTTGSTVNECSRVLRKAGVQKVVVVTAMRG</sequence>
<dbReference type="SUPFAM" id="SSF53271">
    <property type="entry name" value="PRTase-like"/>
    <property type="match status" value="1"/>
</dbReference>
<proteinExistence type="inferred from homology"/>
<reference evidence="2" key="1">
    <citation type="submission" date="2021-01" db="EMBL/GenBank/DDBJ databases">
        <title>Modified the classification status of verrucomicrobia.</title>
        <authorList>
            <person name="Feng X."/>
        </authorList>
    </citation>
    <scope>NUCLEOTIDE SEQUENCE</scope>
    <source>
        <strain evidence="2">KCTC 22201</strain>
    </source>
</reference>
<evidence type="ECO:0000256" key="1">
    <source>
        <dbReference type="ARBA" id="ARBA00008007"/>
    </source>
</evidence>
<dbReference type="EMBL" id="JAENII010000001">
    <property type="protein sequence ID" value="MBK1825726.1"/>
    <property type="molecule type" value="Genomic_DNA"/>
</dbReference>
<dbReference type="InterPro" id="IPR029057">
    <property type="entry name" value="PRTase-like"/>
</dbReference>
<gene>
    <name evidence="2" type="ORF">JIN81_01735</name>
</gene>
<dbReference type="Gene3D" id="3.40.50.2020">
    <property type="match status" value="1"/>
</dbReference>
<comment type="similarity">
    <text evidence="1">Belongs to the ComF/GntX family.</text>
</comment>